<dbReference type="PANTHER" id="PTHR14369">
    <property type="entry name" value="SURFEIT LOCUS PROTEIN 6"/>
    <property type="match status" value="1"/>
</dbReference>
<dbReference type="GO" id="GO:0042274">
    <property type="term" value="P:ribosomal small subunit biogenesis"/>
    <property type="evidence" value="ECO:0007669"/>
    <property type="project" value="TreeGrafter"/>
</dbReference>
<comment type="caution">
    <text evidence="6">The sequence shown here is derived from an EMBL/GenBank/DDBJ whole genome shotgun (WGS) entry which is preliminary data.</text>
</comment>
<reference evidence="6 7" key="1">
    <citation type="submission" date="2019-08" db="EMBL/GenBank/DDBJ databases">
        <title>The genome of the soybean aphid Biotype 1, its phylome, world population structure and adaptation to the North American continent.</title>
        <authorList>
            <person name="Giordano R."/>
            <person name="Donthu R.K."/>
            <person name="Hernandez A.G."/>
            <person name="Wright C.L."/>
            <person name="Zimin A.V."/>
        </authorList>
    </citation>
    <scope>NUCLEOTIDE SEQUENCE [LARGE SCALE GENOMIC DNA]</scope>
    <source>
        <tissue evidence="6">Whole aphids</tissue>
    </source>
</reference>
<feature type="compositionally biased region" description="Basic and acidic residues" evidence="4">
    <location>
        <begin position="102"/>
        <end position="121"/>
    </location>
</feature>
<evidence type="ECO:0000256" key="4">
    <source>
        <dbReference type="SAM" id="MobiDB-lite"/>
    </source>
</evidence>
<comment type="similarity">
    <text evidence="2">Belongs to the SURF6 family.</text>
</comment>
<dbReference type="EMBL" id="VYZN01000009">
    <property type="protein sequence ID" value="KAE9543234.1"/>
    <property type="molecule type" value="Genomic_DNA"/>
</dbReference>
<protein>
    <recommendedName>
        <fullName evidence="5">Ribosomal RNA-processing protein 14/surfeit locus protein 6 C-terminal domain-containing protein</fullName>
    </recommendedName>
</protein>
<gene>
    <name evidence="6" type="ORF">AGLY_003145</name>
</gene>
<feature type="region of interest" description="Disordered" evidence="4">
    <location>
        <begin position="95"/>
        <end position="126"/>
    </location>
</feature>
<evidence type="ECO:0000313" key="7">
    <source>
        <dbReference type="Proteomes" id="UP000475862"/>
    </source>
</evidence>
<keyword evidence="3" id="KW-0539">Nucleus</keyword>
<dbReference type="AlphaFoldDB" id="A0A6G0U2D0"/>
<dbReference type="Pfam" id="PF04935">
    <property type="entry name" value="SURF6"/>
    <property type="match status" value="1"/>
</dbReference>
<dbReference type="GO" id="GO:0005730">
    <property type="term" value="C:nucleolus"/>
    <property type="evidence" value="ECO:0007669"/>
    <property type="project" value="TreeGrafter"/>
</dbReference>
<feature type="domain" description="Ribosomal RNA-processing protein 14/surfeit locus protein 6 C-terminal" evidence="5">
    <location>
        <begin position="86"/>
        <end position="244"/>
    </location>
</feature>
<proteinExistence type="inferred from homology"/>
<dbReference type="PANTHER" id="PTHR14369:SF0">
    <property type="entry name" value="SURFEIT LOCUS PROTEIN 6"/>
    <property type="match status" value="1"/>
</dbReference>
<evidence type="ECO:0000256" key="3">
    <source>
        <dbReference type="ARBA" id="ARBA00023242"/>
    </source>
</evidence>
<evidence type="ECO:0000259" key="5">
    <source>
        <dbReference type="Pfam" id="PF04935"/>
    </source>
</evidence>
<dbReference type="OrthoDB" id="444809at2759"/>
<keyword evidence="7" id="KW-1185">Reference proteome</keyword>
<evidence type="ECO:0000256" key="1">
    <source>
        <dbReference type="ARBA" id="ARBA00004123"/>
    </source>
</evidence>
<name>A0A6G0U2D0_APHGL</name>
<dbReference type="GO" id="GO:0003723">
    <property type="term" value="F:RNA binding"/>
    <property type="evidence" value="ECO:0007669"/>
    <property type="project" value="TreeGrafter"/>
</dbReference>
<organism evidence="6 7">
    <name type="scientific">Aphis glycines</name>
    <name type="common">Soybean aphid</name>
    <dbReference type="NCBI Taxonomy" id="307491"/>
    <lineage>
        <taxon>Eukaryota</taxon>
        <taxon>Metazoa</taxon>
        <taxon>Ecdysozoa</taxon>
        <taxon>Arthropoda</taxon>
        <taxon>Hexapoda</taxon>
        <taxon>Insecta</taxon>
        <taxon>Pterygota</taxon>
        <taxon>Neoptera</taxon>
        <taxon>Paraneoptera</taxon>
        <taxon>Hemiptera</taxon>
        <taxon>Sternorrhyncha</taxon>
        <taxon>Aphidomorpha</taxon>
        <taxon>Aphidoidea</taxon>
        <taxon>Aphididae</taxon>
        <taxon>Aphidini</taxon>
        <taxon>Aphis</taxon>
        <taxon>Aphis</taxon>
    </lineage>
</organism>
<dbReference type="GO" id="GO:0003677">
    <property type="term" value="F:DNA binding"/>
    <property type="evidence" value="ECO:0007669"/>
    <property type="project" value="TreeGrafter"/>
</dbReference>
<evidence type="ECO:0000256" key="2">
    <source>
        <dbReference type="ARBA" id="ARBA00005904"/>
    </source>
</evidence>
<dbReference type="InterPro" id="IPR007019">
    <property type="entry name" value="SURF6"/>
</dbReference>
<dbReference type="GO" id="GO:0042273">
    <property type="term" value="P:ribosomal large subunit biogenesis"/>
    <property type="evidence" value="ECO:0007669"/>
    <property type="project" value="TreeGrafter"/>
</dbReference>
<evidence type="ECO:0000313" key="6">
    <source>
        <dbReference type="EMBL" id="KAE9543234.1"/>
    </source>
</evidence>
<accession>A0A6G0U2D0</accession>
<comment type="subcellular location">
    <subcellularLocation>
        <location evidence="1">Nucleus</location>
    </subcellularLocation>
</comment>
<dbReference type="Proteomes" id="UP000475862">
    <property type="component" value="Unassembled WGS sequence"/>
</dbReference>
<dbReference type="InterPro" id="IPR029190">
    <property type="entry name" value="Rrp14/SURF6_C"/>
</dbReference>
<sequence>MLSSNQDNVKNLFNKEFDFVSAILNQVKLPERVEDSDSEESDSNTKVRKPILASDEINRAQSLDELHTRLAAIREKKYTYRGKIIKNKLQNKIKRKKKIHEKTKGEKKPNDTVEKINEKPSKVNGTNSKAKLVFNRINFLGEQTEIAPPPTSTNAKVALDEIKTKQQMYSELEKSGESDKAKELKQRDAWNNVLAKAEGVKVKDNVELLKKTIARKERQKKVSKTKWEERKNTLEKTKKEKQDKLCKKIGDLIKNYRIINIISQVTHVLTHPLNWCFMRYAYAMSKNFS</sequence>